<accession>A0A6F8SVX0</accession>
<evidence type="ECO:0008006" key="3">
    <source>
        <dbReference type="Google" id="ProtNLM"/>
    </source>
</evidence>
<protein>
    <recommendedName>
        <fullName evidence="3">Uracil DNA glycosylase superfamily protein</fullName>
    </recommendedName>
</protein>
<dbReference type="RefSeq" id="WP_137094524.1">
    <property type="nucleotide sequence ID" value="NZ_AP022821.1"/>
</dbReference>
<gene>
    <name evidence="1" type="ORF">HMSLTHF_23300</name>
</gene>
<dbReference type="Proteomes" id="UP000503197">
    <property type="component" value="Chromosome"/>
</dbReference>
<sequence>MDALFNDYATILSDLKISSFNLEEDKYSGVFLPVPFDEYWSSSIKIMLVGRETAGWNTDNNKNTINRVAEFVEKDKVFELLCEATGRYKKHLPVSRGGKVITKTRSRFKQYFFRLAKELDVSPKSIVYGNIFAWDYNKKSPRIRPGNEFEEITSISKKLLASQIKHFQPDVVIFAAGFVGIDSIIKQLFNENFSGYKNKEVVSGKYWEFEAGNATCFRIAHPRATHGHGEFRDQVIQRIKARVAD</sequence>
<dbReference type="AlphaFoldDB" id="A0A6F8SVX0"/>
<organism evidence="1 2">
    <name type="scientific">Vreelandella aquamarina</name>
    <dbReference type="NCBI Taxonomy" id="77097"/>
    <lineage>
        <taxon>Bacteria</taxon>
        <taxon>Pseudomonadati</taxon>
        <taxon>Pseudomonadota</taxon>
        <taxon>Gammaproteobacteria</taxon>
        <taxon>Oceanospirillales</taxon>
        <taxon>Halomonadaceae</taxon>
        <taxon>Vreelandella</taxon>
    </lineage>
</organism>
<proteinExistence type="predicted"/>
<evidence type="ECO:0000313" key="1">
    <source>
        <dbReference type="EMBL" id="BCA92555.1"/>
    </source>
</evidence>
<dbReference type="EMBL" id="AP022821">
    <property type="protein sequence ID" value="BCA92555.1"/>
    <property type="molecule type" value="Genomic_DNA"/>
</dbReference>
<name>A0A6F8SVX0_9GAMM</name>
<evidence type="ECO:0000313" key="2">
    <source>
        <dbReference type="Proteomes" id="UP000503197"/>
    </source>
</evidence>
<reference evidence="1 2" key="1">
    <citation type="submission" date="2020-02" db="EMBL/GenBank/DDBJ databases">
        <title>Complete Genome Sequence of Halomonas meridiana strain BAA-801, Isolated from Deep Sea Thermal Vent.</title>
        <authorList>
            <person name="Takahashi Y."/>
            <person name="Takahashi H."/>
            <person name="Galipon J."/>
            <person name="Arakawa K."/>
        </authorList>
    </citation>
    <scope>NUCLEOTIDE SEQUENCE [LARGE SCALE GENOMIC DNA]</scope>
    <source>
        <strain evidence="1 2">Slthf1</strain>
    </source>
</reference>